<dbReference type="NCBIfam" id="TIGR00234">
    <property type="entry name" value="tyrS"/>
    <property type="match status" value="1"/>
</dbReference>
<evidence type="ECO:0000313" key="12">
    <source>
        <dbReference type="Proteomes" id="UP000316270"/>
    </source>
</evidence>
<dbReference type="PRINTS" id="PR01040">
    <property type="entry name" value="TRNASYNTHTYR"/>
</dbReference>
<dbReference type="InterPro" id="IPR014729">
    <property type="entry name" value="Rossmann-like_a/b/a_fold"/>
</dbReference>
<evidence type="ECO:0000256" key="9">
    <source>
        <dbReference type="RuleBase" id="RU361234"/>
    </source>
</evidence>
<dbReference type="EMBL" id="CP042185">
    <property type="protein sequence ID" value="QDS67620.1"/>
    <property type="molecule type" value="Genomic_DNA"/>
</dbReference>
<dbReference type="InterPro" id="IPR002305">
    <property type="entry name" value="aa-tRNA-synth_Ic"/>
</dbReference>
<dbReference type="InterPro" id="IPR050489">
    <property type="entry name" value="Tyr-tRNA_synthase"/>
</dbReference>
<dbReference type="Gene3D" id="3.40.50.620">
    <property type="entry name" value="HUPs"/>
    <property type="match status" value="1"/>
</dbReference>
<dbReference type="GO" id="GO:0005737">
    <property type="term" value="C:cytoplasm"/>
    <property type="evidence" value="ECO:0007669"/>
    <property type="project" value="TreeGrafter"/>
</dbReference>
<keyword evidence="6 9" id="KW-0030">Aminoacyl-tRNA synthetase</keyword>
<dbReference type="NCBIfam" id="NF006330">
    <property type="entry name" value="PRK08560.1"/>
    <property type="match status" value="1"/>
</dbReference>
<keyword evidence="5 9" id="KW-0648">Protein biosynthesis</keyword>
<dbReference type="InterPro" id="IPR002307">
    <property type="entry name" value="Tyr-tRNA-ligase"/>
</dbReference>
<gene>
    <name evidence="11" type="ORF">FKW77_004221</name>
</gene>
<evidence type="ECO:0000256" key="10">
    <source>
        <dbReference type="SAM" id="MobiDB-lite"/>
    </source>
</evidence>
<dbReference type="STRING" id="50376.A0A517KW53"/>
<dbReference type="PIRSF" id="PIRSF006588">
    <property type="entry name" value="TyrRS_arch_euk"/>
    <property type="match status" value="1"/>
</dbReference>
<evidence type="ECO:0000256" key="6">
    <source>
        <dbReference type="ARBA" id="ARBA00023146"/>
    </source>
</evidence>
<dbReference type="Pfam" id="PF00579">
    <property type="entry name" value="tRNA-synt_1b"/>
    <property type="match status" value="1"/>
</dbReference>
<evidence type="ECO:0000256" key="3">
    <source>
        <dbReference type="ARBA" id="ARBA00022741"/>
    </source>
</evidence>
<keyword evidence="2 9" id="KW-0436">Ligase</keyword>
<dbReference type="GO" id="GO:0005524">
    <property type="term" value="F:ATP binding"/>
    <property type="evidence" value="ECO:0007669"/>
    <property type="project" value="UniProtKB-KW"/>
</dbReference>
<name>A0A517KW53_9PEZI</name>
<dbReference type="PANTHER" id="PTHR46264">
    <property type="entry name" value="TYROSINE-TRNA LIGASE"/>
    <property type="match status" value="1"/>
</dbReference>
<dbReference type="Proteomes" id="UP000316270">
    <property type="component" value="Chromosome 1"/>
</dbReference>
<evidence type="ECO:0000256" key="1">
    <source>
        <dbReference type="ARBA" id="ARBA00013160"/>
    </source>
</evidence>
<dbReference type="GO" id="GO:0006437">
    <property type="term" value="P:tyrosyl-tRNA aminoacylation"/>
    <property type="evidence" value="ECO:0007669"/>
    <property type="project" value="InterPro"/>
</dbReference>
<evidence type="ECO:0000256" key="2">
    <source>
        <dbReference type="ARBA" id="ARBA00022598"/>
    </source>
</evidence>
<reference evidence="11 12" key="1">
    <citation type="submission" date="2019-07" db="EMBL/GenBank/DDBJ databases">
        <title>Finished genome of Venturia effusa.</title>
        <authorList>
            <person name="Young C.A."/>
            <person name="Cox M.P."/>
            <person name="Ganley A.R.D."/>
            <person name="David W.J."/>
        </authorList>
    </citation>
    <scope>NUCLEOTIDE SEQUENCE [LARGE SCALE GENOMIC DNA]</scope>
    <source>
        <strain evidence="12">albino</strain>
    </source>
</reference>
<evidence type="ECO:0000256" key="7">
    <source>
        <dbReference type="ARBA" id="ARBA00033323"/>
    </source>
</evidence>
<dbReference type="InterPro" id="IPR023617">
    <property type="entry name" value="Tyr-tRNA-ligase_arc/euk-type"/>
</dbReference>
<evidence type="ECO:0000256" key="5">
    <source>
        <dbReference type="ARBA" id="ARBA00022917"/>
    </source>
</evidence>
<evidence type="ECO:0000256" key="4">
    <source>
        <dbReference type="ARBA" id="ARBA00022840"/>
    </source>
</evidence>
<dbReference type="SUPFAM" id="SSF52374">
    <property type="entry name" value="Nucleotidylyl transferase"/>
    <property type="match status" value="1"/>
</dbReference>
<evidence type="ECO:0000313" key="11">
    <source>
        <dbReference type="EMBL" id="QDS67620.1"/>
    </source>
</evidence>
<dbReference type="PANTHER" id="PTHR46264:SF4">
    <property type="entry name" value="TYROSINE--TRNA LIGASE, CYTOPLASMIC"/>
    <property type="match status" value="1"/>
</dbReference>
<sequence>MADKKELSPQQRFELITANLQETLNPEIINDIVNNEDPTKNRPLKVYWGTATTGRPHCGYFVPIMKLAELLAAGCEITVLLADVHAMLDADKCPPELVDYRVDYYQRCIQAALSKSLKVDISKLKFVKGSSYQNSPEYGMDLWRILSIVSVHDAGKAGSEVVKQEKDAKMSGLVYPLMQVLDEVHLGVDAQFGGVDQRKIFTLAKDVLPKMGHRQCAHLMNPMVPGLQGGKMSASDANSKIDLLEDAASVKKKITKAEAVPKVEEGNGLLSYIERVLLPASNLLTGAPLFKVERRDQEPLEYSEISKIREDYRNDVLTPQLLKSGVVEALNNLLAPIQKEFQASPEWQELVDKAYPPPVEVKKVKKVKNKGTGRPGGAKPEQEVTEGIEKLDVTP</sequence>
<dbReference type="EC" id="6.1.1.1" evidence="1 9"/>
<organism evidence="11 12">
    <name type="scientific">Venturia effusa</name>
    <dbReference type="NCBI Taxonomy" id="50376"/>
    <lineage>
        <taxon>Eukaryota</taxon>
        <taxon>Fungi</taxon>
        <taxon>Dikarya</taxon>
        <taxon>Ascomycota</taxon>
        <taxon>Pezizomycotina</taxon>
        <taxon>Dothideomycetes</taxon>
        <taxon>Pleosporomycetidae</taxon>
        <taxon>Venturiales</taxon>
        <taxon>Venturiaceae</taxon>
        <taxon>Venturia</taxon>
    </lineage>
</organism>
<dbReference type="GO" id="GO:0004831">
    <property type="term" value="F:tyrosine-tRNA ligase activity"/>
    <property type="evidence" value="ECO:0007669"/>
    <property type="project" value="UniProtKB-EC"/>
</dbReference>
<accession>A0A517KW53</accession>
<evidence type="ECO:0000256" key="8">
    <source>
        <dbReference type="ARBA" id="ARBA00048248"/>
    </source>
</evidence>
<comment type="similarity">
    <text evidence="9">Belongs to the class-I aminoacyl-tRNA synthetase family.</text>
</comment>
<keyword evidence="3 9" id="KW-0547">Nucleotide-binding</keyword>
<protein>
    <recommendedName>
        <fullName evidence="1 9">Tyrosine--tRNA ligase</fullName>
        <ecNumber evidence="1 9">6.1.1.1</ecNumber>
    </recommendedName>
    <alternativeName>
        <fullName evidence="7 9">Tyrosyl-tRNA synthetase</fullName>
    </alternativeName>
</protein>
<proteinExistence type="inferred from homology"/>
<comment type="catalytic activity">
    <reaction evidence="8 9">
        <text>tRNA(Tyr) + L-tyrosine + ATP = L-tyrosyl-tRNA(Tyr) + AMP + diphosphate + H(+)</text>
        <dbReference type="Rhea" id="RHEA:10220"/>
        <dbReference type="Rhea" id="RHEA-COMP:9706"/>
        <dbReference type="Rhea" id="RHEA-COMP:9707"/>
        <dbReference type="ChEBI" id="CHEBI:15378"/>
        <dbReference type="ChEBI" id="CHEBI:30616"/>
        <dbReference type="ChEBI" id="CHEBI:33019"/>
        <dbReference type="ChEBI" id="CHEBI:58315"/>
        <dbReference type="ChEBI" id="CHEBI:78442"/>
        <dbReference type="ChEBI" id="CHEBI:78536"/>
        <dbReference type="ChEBI" id="CHEBI:456215"/>
        <dbReference type="EC" id="6.1.1.1"/>
    </reaction>
</comment>
<dbReference type="AlphaFoldDB" id="A0A517KW53"/>
<keyword evidence="4 9" id="KW-0067">ATP-binding</keyword>
<feature type="region of interest" description="Disordered" evidence="10">
    <location>
        <begin position="365"/>
        <end position="395"/>
    </location>
</feature>
<keyword evidence="12" id="KW-1185">Reference proteome</keyword>
<dbReference type="OrthoDB" id="197206at2759"/>
<dbReference type="Gene3D" id="1.10.240.10">
    <property type="entry name" value="Tyrosyl-Transfer RNA Synthetase"/>
    <property type="match status" value="1"/>
</dbReference>